<dbReference type="EnsemblPlants" id="evm.model.06.1206">
    <property type="protein sequence ID" value="cds.evm.model.06.1206"/>
    <property type="gene ID" value="evm.TU.06.1206"/>
</dbReference>
<dbReference type="InterPro" id="IPR043502">
    <property type="entry name" value="DNA/RNA_pol_sf"/>
</dbReference>
<keyword evidence="3" id="KW-1185">Reference proteome</keyword>
<dbReference type="PANTHER" id="PTHR11439">
    <property type="entry name" value="GAG-POL-RELATED RETROTRANSPOSON"/>
    <property type="match status" value="1"/>
</dbReference>
<dbReference type="SUPFAM" id="SSF56672">
    <property type="entry name" value="DNA/RNA polymerases"/>
    <property type="match status" value="1"/>
</dbReference>
<evidence type="ECO:0000313" key="3">
    <source>
        <dbReference type="Proteomes" id="UP000596661"/>
    </source>
</evidence>
<dbReference type="PANTHER" id="PTHR11439:SF500">
    <property type="entry name" value="RNA-DIRECTED DNA POLYMERASE"/>
    <property type="match status" value="1"/>
</dbReference>
<proteinExistence type="predicted"/>
<feature type="domain" description="Reverse transcriptase Ty1/copia-type" evidence="1">
    <location>
        <begin position="4"/>
        <end position="232"/>
    </location>
</feature>
<dbReference type="CDD" id="cd09272">
    <property type="entry name" value="RNase_HI_RT_Ty1"/>
    <property type="match status" value="1"/>
</dbReference>
<reference evidence="2" key="2">
    <citation type="submission" date="2021-03" db="UniProtKB">
        <authorList>
            <consortium name="EnsemblPlants"/>
        </authorList>
    </citation>
    <scope>IDENTIFICATION</scope>
</reference>
<organism evidence="2 3">
    <name type="scientific">Cannabis sativa</name>
    <name type="common">Hemp</name>
    <name type="synonym">Marijuana</name>
    <dbReference type="NCBI Taxonomy" id="3483"/>
    <lineage>
        <taxon>Eukaryota</taxon>
        <taxon>Viridiplantae</taxon>
        <taxon>Streptophyta</taxon>
        <taxon>Embryophyta</taxon>
        <taxon>Tracheophyta</taxon>
        <taxon>Spermatophyta</taxon>
        <taxon>Magnoliopsida</taxon>
        <taxon>eudicotyledons</taxon>
        <taxon>Gunneridae</taxon>
        <taxon>Pentapetalae</taxon>
        <taxon>rosids</taxon>
        <taxon>fabids</taxon>
        <taxon>Rosales</taxon>
        <taxon>Cannabaceae</taxon>
        <taxon>Cannabis</taxon>
    </lineage>
</organism>
<protein>
    <recommendedName>
        <fullName evidence="1">Reverse transcriptase Ty1/copia-type domain-containing protein</fullName>
    </recommendedName>
</protein>
<evidence type="ECO:0000259" key="1">
    <source>
        <dbReference type="Pfam" id="PF07727"/>
    </source>
</evidence>
<dbReference type="AlphaFoldDB" id="A0A803PTI6"/>
<name>A0A803PTI6_CANSA</name>
<dbReference type="Pfam" id="PF07727">
    <property type="entry name" value="RVT_2"/>
    <property type="match status" value="1"/>
</dbReference>
<reference evidence="2" key="1">
    <citation type="submission" date="2018-11" db="EMBL/GenBank/DDBJ databases">
        <authorList>
            <person name="Grassa J C."/>
        </authorList>
    </citation>
    <scope>NUCLEOTIDE SEQUENCE [LARGE SCALE GENOMIC DNA]</scope>
</reference>
<dbReference type="Proteomes" id="UP000596661">
    <property type="component" value="Chromosome 6"/>
</dbReference>
<dbReference type="OMA" id="TETHTAW"/>
<evidence type="ECO:0000313" key="2">
    <source>
        <dbReference type="EnsemblPlants" id="cds.evm.model.06.1206"/>
    </source>
</evidence>
<dbReference type="Gramene" id="evm.model.06.1206">
    <property type="protein sequence ID" value="cds.evm.model.06.1206"/>
    <property type="gene ID" value="evm.TU.06.1206"/>
</dbReference>
<sequence>MYIVGNKWVYKIKYNADGSVQRLKARLVAKGFHQRPGIDFRETFSPVVKVSTIRVVLTIAVANAWDVRQLYINNTFLNGELEESVYMEQPQGFEDKEKLDYVCKLEKSLYGLKQAPRAWYDKLKKTLLKWNFENSRANTSLFLLKTPKYVIMVLIYVDDIVITGNDTNELNWFIQNLHKTFALKDLGALNLFLGIEVFRDETGMYLSQGKYVAELLKRVEMTNIKSCPTPMTCGKPLSLQDGEELTDHTQYRSVIGALQYLTHTRPDIAFAVNKLSQFLKCPTTAHWTAAKRVLRYLKDWACCPDDRKSISGCCVYFGETLITWSSKKQTVVAHSSTESEYRALAQITAEITWLESLVKEMRFNLPSTLVIWCDNMSAITLASNPIYHARTKHIELDVHFIRDRVLQKKVEVRHIPNQEQVADCLKKGLTHPKF</sequence>
<dbReference type="InterPro" id="IPR013103">
    <property type="entry name" value="RVT_2"/>
</dbReference>
<accession>A0A803PTI6</accession>
<dbReference type="EMBL" id="UZAU01000598">
    <property type="status" value="NOT_ANNOTATED_CDS"/>
    <property type="molecule type" value="Genomic_DNA"/>
</dbReference>